<sequence>MASSDGYEPLPQREGDGAYPPPPPSPALRDSKEEREQQSALSPPPAGSRRKQRVLVTFSVLVALLVGGSVGAVLAGTDGISNFWLSRSSLLLGCGMSNGNILCGDAYNQPGYIWRGGWIPYLQTRAAHQAEAAADPPRLDNVTSPPLDVLALAPRSYNALISDAKEDLAQVPELDFMRGRVVIFVGDSHDRKNIEGFCSLHQRQGAKLIVRGGHLSSRCEIPALNFTLMAWFTYGLAEDDEHWYGDELEAGGDPGPSALEQRLPAQFEPELASTGEPDLIILNSVYWDLRYFSRKARHEGWSSGELQDSVRPLSWNELRWYRHRLGVMVELFRERFPGVPLMYRTGQPRANNRDKGNVALFQINDSARFVMYELGVPIFPWGDLLVGSDDYADDMHFKVPSQATYLCADMALYYLERAVAGDWRLGRSPTRAAFAAVLLALFALLVSFSPVSAQKEDYGTVIGIDLGTTYSCVGLQRNGRVEIIANDQGNRITPSYVGFVPSTGERLIGDAAKNQAPSNPTNTIFDAKRLIGRRFDDKEVQRDLKHYPFKVKAGSMQQPVVEVEVGDKAKTFTAEEISAMILGKMKETAETYLGHKVTHAVVTVPAYFNDAQRQATKDAGTIAGLNVLRVVNEPTAAAIAYGLDKTGGERNIIVYDLGGGTFDVSLLSIDDGVFEVLATAGDTHLGGEDFDNRVIEHFTKVWKRKHDGQDITKNLRTMGKLKREVEKAKRTLSSQMSTKIEIESFFEGEDFSETLTRAKFEELNLDLFRKTMKPVEQVLKDANFKKEQVDDIVLVGGSTRIPKVQELLREYFNGKEPTKGINPDEAVAYGAAVQGGILSGEEGLGDVVLIDVCPLTLGIETTGGVFTKLIPRNTVIPTKKSQIFSTAADNQPTVMIQVYEGERAMTKDNNHLGRFELTGIPPAPRGVPQIEVTFEIDASGIMKVSAADKGTGKSQSITIENEKGRLSPEEIERMVADAERFSEEDELVKKKIESRNAHESFIYSLKAQLSDQEGLGGKLESSDKKQIEDEIKKAQEWVDDNGATASAEDFDEQREALQAAVAPITAKIYSGGAGGDDFSHDEL</sequence>
<reference evidence="12 13" key="1">
    <citation type="submission" date="2020-11" db="EMBL/GenBank/DDBJ databases">
        <title>Kefir isolates.</title>
        <authorList>
            <person name="Marcisauskas S."/>
            <person name="Kim Y."/>
            <person name="Blasche S."/>
        </authorList>
    </citation>
    <scope>NUCLEOTIDE SEQUENCE [LARGE SCALE GENOMIC DNA]</scope>
    <source>
        <strain evidence="12 13">KR</strain>
    </source>
</reference>
<dbReference type="GO" id="GO:0005524">
    <property type="term" value="F:ATP binding"/>
    <property type="evidence" value="ECO:0007669"/>
    <property type="project" value="UniProtKB-KW"/>
</dbReference>
<dbReference type="PROSITE" id="PS00297">
    <property type="entry name" value="HSP70_1"/>
    <property type="match status" value="1"/>
</dbReference>
<keyword evidence="11" id="KW-0812">Transmembrane</keyword>
<keyword evidence="8" id="KW-0346">Stress response</keyword>
<evidence type="ECO:0000256" key="8">
    <source>
        <dbReference type="ARBA" id="ARBA00023016"/>
    </source>
</evidence>
<feature type="region of interest" description="Disordered" evidence="10">
    <location>
        <begin position="1013"/>
        <end position="1054"/>
    </location>
</feature>
<evidence type="ECO:0000256" key="5">
    <source>
        <dbReference type="ARBA" id="ARBA00022741"/>
    </source>
</evidence>
<dbReference type="Gene3D" id="3.90.640.10">
    <property type="entry name" value="Actin, Chain A, domain 4"/>
    <property type="match status" value="1"/>
</dbReference>
<dbReference type="SUPFAM" id="SSF100934">
    <property type="entry name" value="Heat shock protein 70kD (HSP70), C-terminal subdomain"/>
    <property type="match status" value="1"/>
</dbReference>
<dbReference type="AlphaFoldDB" id="A0A9P6W7W1"/>
<accession>A0A9P6W7W1</accession>
<dbReference type="InterPro" id="IPR029047">
    <property type="entry name" value="HSP70_peptide-bd_sf"/>
</dbReference>
<feature type="region of interest" description="Disordered" evidence="10">
    <location>
        <begin position="1"/>
        <end position="48"/>
    </location>
</feature>
<evidence type="ECO:0000313" key="13">
    <source>
        <dbReference type="Proteomes" id="UP000777482"/>
    </source>
</evidence>
<evidence type="ECO:0000256" key="4">
    <source>
        <dbReference type="ARBA" id="ARBA00022729"/>
    </source>
</evidence>
<keyword evidence="13" id="KW-1185">Reference proteome</keyword>
<evidence type="ECO:0000313" key="12">
    <source>
        <dbReference type="EMBL" id="KAG0664977.1"/>
    </source>
</evidence>
<gene>
    <name evidence="12" type="primary">KAR2</name>
    <name evidence="12" type="ORF">C6P46_000603</name>
</gene>
<keyword evidence="11" id="KW-0472">Membrane</keyword>
<evidence type="ECO:0000256" key="2">
    <source>
        <dbReference type="ARBA" id="ARBA00007381"/>
    </source>
</evidence>
<keyword evidence="11" id="KW-1133">Transmembrane helix</keyword>
<dbReference type="PRINTS" id="PR00301">
    <property type="entry name" value="HEATSHOCK70"/>
</dbReference>
<evidence type="ECO:0000256" key="3">
    <source>
        <dbReference type="ARBA" id="ARBA00012554"/>
    </source>
</evidence>
<organism evidence="12 13">
    <name type="scientific">Rhodotorula mucilaginosa</name>
    <name type="common">Yeast</name>
    <name type="synonym">Rhodotorula rubra</name>
    <dbReference type="NCBI Taxonomy" id="5537"/>
    <lineage>
        <taxon>Eukaryota</taxon>
        <taxon>Fungi</taxon>
        <taxon>Dikarya</taxon>
        <taxon>Basidiomycota</taxon>
        <taxon>Pucciniomycotina</taxon>
        <taxon>Microbotryomycetes</taxon>
        <taxon>Sporidiobolales</taxon>
        <taxon>Sporidiobolaceae</taxon>
        <taxon>Rhodotorula</taxon>
    </lineage>
</organism>
<comment type="catalytic activity">
    <reaction evidence="9">
        <text>ATP + H2O = ADP + phosphate + H(+)</text>
        <dbReference type="Rhea" id="RHEA:13065"/>
        <dbReference type="ChEBI" id="CHEBI:15377"/>
        <dbReference type="ChEBI" id="CHEBI:15378"/>
        <dbReference type="ChEBI" id="CHEBI:30616"/>
        <dbReference type="ChEBI" id="CHEBI:43474"/>
        <dbReference type="ChEBI" id="CHEBI:456216"/>
        <dbReference type="EC" id="3.6.4.10"/>
    </reaction>
</comment>
<dbReference type="InterPro" id="IPR042050">
    <property type="entry name" value="BIP_NBD"/>
</dbReference>
<dbReference type="SUPFAM" id="SSF53067">
    <property type="entry name" value="Actin-like ATPase domain"/>
    <property type="match status" value="2"/>
</dbReference>
<dbReference type="GO" id="GO:0140662">
    <property type="term" value="F:ATP-dependent protein folding chaperone"/>
    <property type="evidence" value="ECO:0007669"/>
    <property type="project" value="InterPro"/>
</dbReference>
<evidence type="ECO:0000256" key="6">
    <source>
        <dbReference type="ARBA" id="ARBA00022824"/>
    </source>
</evidence>
<dbReference type="SUPFAM" id="SSF52266">
    <property type="entry name" value="SGNH hydrolase"/>
    <property type="match status" value="1"/>
</dbReference>
<keyword evidence="6" id="KW-0256">Endoplasmic reticulum</keyword>
<dbReference type="OrthoDB" id="2401965at2759"/>
<evidence type="ECO:0000256" key="7">
    <source>
        <dbReference type="ARBA" id="ARBA00022840"/>
    </source>
</evidence>
<evidence type="ECO:0000256" key="11">
    <source>
        <dbReference type="SAM" id="Phobius"/>
    </source>
</evidence>
<comment type="similarity">
    <text evidence="2">Belongs to the heat shock protein 70 family.</text>
</comment>
<evidence type="ECO:0000256" key="9">
    <source>
        <dbReference type="ARBA" id="ARBA00048056"/>
    </source>
</evidence>
<dbReference type="Gene3D" id="1.20.1270.10">
    <property type="match status" value="1"/>
</dbReference>
<dbReference type="EC" id="3.6.4.10" evidence="3"/>
<evidence type="ECO:0000256" key="1">
    <source>
        <dbReference type="ARBA" id="ARBA00004319"/>
    </source>
</evidence>
<feature type="compositionally biased region" description="Basic and acidic residues" evidence="10">
    <location>
        <begin position="1020"/>
        <end position="1036"/>
    </location>
</feature>
<dbReference type="FunFam" id="3.90.640.10:FF:000153">
    <property type="entry name" value="Endoplasmic reticulum chaperone BiP"/>
    <property type="match status" value="1"/>
</dbReference>
<dbReference type="FunFam" id="2.60.34.10:FF:000002">
    <property type="entry name" value="Heat shock 70 kDa"/>
    <property type="match status" value="1"/>
</dbReference>
<dbReference type="PROSITE" id="PS00329">
    <property type="entry name" value="HSP70_2"/>
    <property type="match status" value="1"/>
</dbReference>
<dbReference type="InterPro" id="IPR029048">
    <property type="entry name" value="HSP70_C_sf"/>
</dbReference>
<dbReference type="PANTHER" id="PTHR19375">
    <property type="entry name" value="HEAT SHOCK PROTEIN 70KDA"/>
    <property type="match status" value="1"/>
</dbReference>
<dbReference type="FunFam" id="3.30.420.40:FF:000172">
    <property type="entry name" value="Heat shock 70 kDa protein"/>
    <property type="match status" value="1"/>
</dbReference>
<comment type="caution">
    <text evidence="12">The sequence shown here is derived from an EMBL/GenBank/DDBJ whole genome shotgun (WGS) entry which is preliminary data.</text>
</comment>
<feature type="transmembrane region" description="Helical" evidence="11">
    <location>
        <begin position="54"/>
        <end position="77"/>
    </location>
</feature>
<dbReference type="CDD" id="cd10241">
    <property type="entry name" value="ASKHA_NBD_HSP70_BiP"/>
    <property type="match status" value="1"/>
</dbReference>
<dbReference type="Pfam" id="PF00012">
    <property type="entry name" value="HSP70"/>
    <property type="match status" value="1"/>
</dbReference>
<comment type="subcellular location">
    <subcellularLocation>
        <location evidence="1">Endoplasmic reticulum lumen</location>
    </subcellularLocation>
</comment>
<keyword evidence="7" id="KW-0067">ATP-binding</keyword>
<dbReference type="Proteomes" id="UP000777482">
    <property type="component" value="Unassembled WGS sequence"/>
</dbReference>
<keyword evidence="5" id="KW-0547">Nucleotide-binding</keyword>
<name>A0A9P6W7W1_RHOMI</name>
<dbReference type="FunFam" id="3.30.420.40:FF:000026">
    <property type="entry name" value="Heat shock protein 70"/>
    <property type="match status" value="1"/>
</dbReference>
<dbReference type="PROSITE" id="PS01036">
    <property type="entry name" value="HSP70_3"/>
    <property type="match status" value="1"/>
</dbReference>
<dbReference type="SUPFAM" id="SSF100920">
    <property type="entry name" value="Heat shock protein 70kD (HSP70), peptide-binding domain"/>
    <property type="match status" value="1"/>
</dbReference>
<protein>
    <recommendedName>
        <fullName evidence="3">non-chaperonin molecular chaperone ATPase</fullName>
        <ecNumber evidence="3">3.6.4.10</ecNumber>
    </recommendedName>
</protein>
<dbReference type="GO" id="GO:0005788">
    <property type="term" value="C:endoplasmic reticulum lumen"/>
    <property type="evidence" value="ECO:0007669"/>
    <property type="project" value="UniProtKB-SubCell"/>
</dbReference>
<dbReference type="Gene3D" id="3.30.420.40">
    <property type="match status" value="2"/>
</dbReference>
<dbReference type="EMBL" id="PUHQ01000011">
    <property type="protein sequence ID" value="KAG0664977.1"/>
    <property type="molecule type" value="Genomic_DNA"/>
</dbReference>
<proteinExistence type="inferred from homology"/>
<dbReference type="InterPro" id="IPR018181">
    <property type="entry name" value="Heat_shock_70_CS"/>
</dbReference>
<dbReference type="InterPro" id="IPR043129">
    <property type="entry name" value="ATPase_NBD"/>
</dbReference>
<dbReference type="Gene3D" id="2.60.34.10">
    <property type="entry name" value="Substrate Binding Domain Of DNAk, Chain A, domain 1"/>
    <property type="match status" value="1"/>
</dbReference>
<keyword evidence="4" id="KW-0732">Signal</keyword>
<dbReference type="NCBIfam" id="NF001413">
    <property type="entry name" value="PRK00290.1"/>
    <property type="match status" value="1"/>
</dbReference>
<dbReference type="InterPro" id="IPR013126">
    <property type="entry name" value="Hsp_70_fam"/>
</dbReference>
<evidence type="ECO:0000256" key="10">
    <source>
        <dbReference type="SAM" id="MobiDB-lite"/>
    </source>
</evidence>